<dbReference type="EMBL" id="MU970095">
    <property type="protein sequence ID" value="KAK9321569.1"/>
    <property type="molecule type" value="Genomic_DNA"/>
</dbReference>
<gene>
    <name evidence="1" type="ORF">V1517DRAFT_326018</name>
</gene>
<protein>
    <submittedName>
        <fullName evidence="1">Uncharacterized protein</fullName>
    </submittedName>
</protein>
<organism evidence="1 2">
    <name type="scientific">Lipomyces orientalis</name>
    <dbReference type="NCBI Taxonomy" id="1233043"/>
    <lineage>
        <taxon>Eukaryota</taxon>
        <taxon>Fungi</taxon>
        <taxon>Dikarya</taxon>
        <taxon>Ascomycota</taxon>
        <taxon>Saccharomycotina</taxon>
        <taxon>Lipomycetes</taxon>
        <taxon>Lipomycetales</taxon>
        <taxon>Lipomycetaceae</taxon>
        <taxon>Lipomyces</taxon>
    </lineage>
</organism>
<accession>A0ACC3TK99</accession>
<proteinExistence type="predicted"/>
<reference evidence="2" key="1">
    <citation type="journal article" date="2024" name="Front. Bioeng. Biotechnol.">
        <title>Genome-scale model development and genomic sequencing of the oleaginous clade Lipomyces.</title>
        <authorList>
            <person name="Czajka J.J."/>
            <person name="Han Y."/>
            <person name="Kim J."/>
            <person name="Mondo S.J."/>
            <person name="Hofstad B.A."/>
            <person name="Robles A."/>
            <person name="Haridas S."/>
            <person name="Riley R."/>
            <person name="LaButti K."/>
            <person name="Pangilinan J."/>
            <person name="Andreopoulos W."/>
            <person name="Lipzen A."/>
            <person name="Yan J."/>
            <person name="Wang M."/>
            <person name="Ng V."/>
            <person name="Grigoriev I.V."/>
            <person name="Spatafora J.W."/>
            <person name="Magnuson J.K."/>
            <person name="Baker S.E."/>
            <person name="Pomraning K.R."/>
        </authorList>
    </citation>
    <scope>NUCLEOTIDE SEQUENCE [LARGE SCALE GENOMIC DNA]</scope>
    <source>
        <strain evidence="2">CBS 10300</strain>
    </source>
</reference>
<dbReference type="Proteomes" id="UP001489719">
    <property type="component" value="Unassembled WGS sequence"/>
</dbReference>
<name>A0ACC3TK99_9ASCO</name>
<keyword evidence="2" id="KW-1185">Reference proteome</keyword>
<evidence type="ECO:0000313" key="2">
    <source>
        <dbReference type="Proteomes" id="UP001489719"/>
    </source>
</evidence>
<comment type="caution">
    <text evidence="1">The sequence shown here is derived from an EMBL/GenBank/DDBJ whole genome shotgun (WGS) entry which is preliminary data.</text>
</comment>
<sequence>MPPSSAPLDSRVWIRSVFSLYYTSTYQFFAMVYAGPQGLRVGVAGAGRVGHVHIENLVETPRVTVVAVCTVVPAEQERVGKLVPSAKIFRDFDSFIATDFDLVIICTPTTLHYEHVAKALKTGKHVFCEKPLGPDASTAWAVYEEALKYPSLKVACGFPRRFASTFQETALRVKNGELGEIISVRSQSIDPYMPSEFFDNYIKTSGGIFVDMTIHDIDVCLYLFGTDERPIRAYASGSAKMFPQFAAWGDVDDAFGLVEFESGKVMALYGNRDSMQGHHAMAEIAGTKGRIIAQGHPHLLDVQITDPTGVRTVGANSHMELFITAFKNELRAMRDWILDDVEPAFNLKDAAKAVTIASALTKSLRQNQAVDIVNFY</sequence>
<evidence type="ECO:0000313" key="1">
    <source>
        <dbReference type="EMBL" id="KAK9321569.1"/>
    </source>
</evidence>